<keyword evidence="6" id="KW-1185">Reference proteome</keyword>
<gene>
    <name evidence="5" type="ORF">Zmor_016977</name>
</gene>
<reference evidence="5" key="1">
    <citation type="journal article" date="2023" name="G3 (Bethesda)">
        <title>Whole genome assemblies of Zophobas morio and Tenebrio molitor.</title>
        <authorList>
            <person name="Kaur S."/>
            <person name="Stinson S.A."/>
            <person name="diCenzo G.C."/>
        </authorList>
    </citation>
    <scope>NUCLEOTIDE SEQUENCE</scope>
    <source>
        <strain evidence="5">QUZm001</strain>
    </source>
</reference>
<dbReference type="Gene3D" id="3.15.10.30">
    <property type="entry name" value="Haemolymph juvenile hormone binding protein"/>
    <property type="match status" value="1"/>
</dbReference>
<dbReference type="SMART" id="SM00700">
    <property type="entry name" value="JHBP"/>
    <property type="match status" value="1"/>
</dbReference>
<dbReference type="Proteomes" id="UP001168821">
    <property type="component" value="Unassembled WGS sequence"/>
</dbReference>
<evidence type="ECO:0000313" key="6">
    <source>
        <dbReference type="Proteomes" id="UP001168821"/>
    </source>
</evidence>
<keyword evidence="1 4" id="KW-0732">Signal</keyword>
<name>A0AA38MCB4_9CUCU</name>
<proteinExistence type="inferred from homology"/>
<feature type="chain" id="PRO_5041385407" evidence="4">
    <location>
        <begin position="17"/>
        <end position="242"/>
    </location>
</feature>
<dbReference type="EMBL" id="JALNTZ010000005">
    <property type="protein sequence ID" value="KAJ3650902.1"/>
    <property type="molecule type" value="Genomic_DNA"/>
</dbReference>
<dbReference type="InterPro" id="IPR038606">
    <property type="entry name" value="To_sf"/>
</dbReference>
<dbReference type="PANTHER" id="PTHR11008:SF32">
    <property type="entry name" value="CIRCADIAN CLOCK-CONTROLLED PROTEIN DAYWAKE-RELATED"/>
    <property type="match status" value="1"/>
</dbReference>
<feature type="signal peptide" evidence="4">
    <location>
        <begin position="1"/>
        <end position="16"/>
    </location>
</feature>
<dbReference type="Pfam" id="PF06585">
    <property type="entry name" value="JHBP"/>
    <property type="match status" value="1"/>
</dbReference>
<evidence type="ECO:0000313" key="5">
    <source>
        <dbReference type="EMBL" id="KAJ3650902.1"/>
    </source>
</evidence>
<accession>A0AA38MCB4</accession>
<keyword evidence="2" id="KW-0090">Biological rhythms</keyword>
<protein>
    <submittedName>
        <fullName evidence="5">Uncharacterized protein</fullName>
    </submittedName>
</protein>
<dbReference type="InterPro" id="IPR010562">
    <property type="entry name" value="Haemolymph_juvenile_hormone-bd"/>
</dbReference>
<dbReference type="PANTHER" id="PTHR11008">
    <property type="entry name" value="PROTEIN TAKEOUT-LIKE PROTEIN"/>
    <property type="match status" value="1"/>
</dbReference>
<dbReference type="GO" id="GO:0005615">
    <property type="term" value="C:extracellular space"/>
    <property type="evidence" value="ECO:0007669"/>
    <property type="project" value="TreeGrafter"/>
</dbReference>
<dbReference type="GO" id="GO:0007623">
    <property type="term" value="P:circadian rhythm"/>
    <property type="evidence" value="ECO:0007669"/>
    <property type="project" value="UniProtKB-ARBA"/>
</dbReference>
<sequence>MRPHILLVLLITLTNSSIPPNFKKCFRKDPNFKNCILEAVQSGIPQLTKPFKSLDLPNLEPFEVPLLTVRDKGGAVALNQNFKNCVFYGLTTMKIQDFDLDFGKKTLFVDSVVPKMVFKCHYQLEGKVLVLPIKGDGNSTIKFTNFRLKFRSFYDEIVRNSKTYYTTASTEMQSDVEHSHFQFDNLFNGNKELGDNVNLVLNDNWRQVVDELHPEYNEIVRQILTGMIEKVWTKVSLEEMFD</sequence>
<comment type="similarity">
    <text evidence="3">Belongs to the TO family.</text>
</comment>
<evidence type="ECO:0000256" key="4">
    <source>
        <dbReference type="SAM" id="SignalP"/>
    </source>
</evidence>
<evidence type="ECO:0000256" key="1">
    <source>
        <dbReference type="ARBA" id="ARBA00022729"/>
    </source>
</evidence>
<evidence type="ECO:0000256" key="3">
    <source>
        <dbReference type="ARBA" id="ARBA00060902"/>
    </source>
</evidence>
<dbReference type="AlphaFoldDB" id="A0AA38MCB4"/>
<comment type="caution">
    <text evidence="5">The sequence shown here is derived from an EMBL/GenBank/DDBJ whole genome shotgun (WGS) entry which is preliminary data.</text>
</comment>
<dbReference type="FunFam" id="3.15.10.30:FF:000001">
    <property type="entry name" value="Takeout-like protein 1"/>
    <property type="match status" value="1"/>
</dbReference>
<evidence type="ECO:0000256" key="2">
    <source>
        <dbReference type="ARBA" id="ARBA00023108"/>
    </source>
</evidence>
<organism evidence="5 6">
    <name type="scientific">Zophobas morio</name>
    <dbReference type="NCBI Taxonomy" id="2755281"/>
    <lineage>
        <taxon>Eukaryota</taxon>
        <taxon>Metazoa</taxon>
        <taxon>Ecdysozoa</taxon>
        <taxon>Arthropoda</taxon>
        <taxon>Hexapoda</taxon>
        <taxon>Insecta</taxon>
        <taxon>Pterygota</taxon>
        <taxon>Neoptera</taxon>
        <taxon>Endopterygota</taxon>
        <taxon>Coleoptera</taxon>
        <taxon>Polyphaga</taxon>
        <taxon>Cucujiformia</taxon>
        <taxon>Tenebrionidae</taxon>
        <taxon>Zophobas</taxon>
    </lineage>
</organism>